<accession>I0Z4W6</accession>
<keyword evidence="1" id="KW-0175">Coiled coil</keyword>
<dbReference type="eggNOG" id="ENOG502QWQN">
    <property type="taxonomic scope" value="Eukaryota"/>
</dbReference>
<dbReference type="RefSeq" id="XP_005650229.1">
    <property type="nucleotide sequence ID" value="XM_005650172.1"/>
</dbReference>
<protein>
    <submittedName>
        <fullName evidence="3">Uncharacterized protein</fullName>
    </submittedName>
</protein>
<evidence type="ECO:0000313" key="4">
    <source>
        <dbReference type="Proteomes" id="UP000007264"/>
    </source>
</evidence>
<sequence>MGGLAQRLEQLDNEAASLTAEVEAAKDAWLSTMDGHLEAKLKEVYKDLKEEKKQLLEDMRALEAKLPGSGERTPLLAYSNGTIFMEDPASQEIEKRTVANDTAIPSAHFYVESALVEFLADELHTGRVVIYEESRKTGKTTDSLAVCRRLRKRGIQVVYLDLGPVANKIALNRARDSDLIWRGILLKLGLTPDQGESCYDTFKSYLRRPTGPLVAFVFDDCDSLIKFSSVLGDWLVCVRALSQARLQESRLAGQMLVGTPRLKAAITDALDGDYWSKLAVAGAKSPARFVPAEIGELMLQLVEARGGQLNDPIEDWAYAIWSYTEGYKGLTGLCLRELDEGYLSTQTAYNLNNWEKTMQPALTRGLAVGIRTAYDRMLSSVDDSNPIMQAIVQDLLLTGRHEVADPDCLCSAEYDLLCDGVVRLVAAADHHWMEVSSPLLAAAMLNAALASMADWPQLPAPPTEPSARELGEYLLLHALSQFHGSRLQQENVKTADGQQILEWALQHEFSRGLHLVLGSAVLFHALRLKRAVEVRNIRYEASIASSSSPSMASDTLAGSQDSTSAGIAVSASSPGQEALSERNSGSDYAGATKDDMLRRLDIFVGNGPLSTGFELSSAGSAASLREHAERCAKYHEQHSCQVFAVNLQRPKRRVGRPRKVPLPPFKAETDEELQRAMQGFAKWPDKQPDKVIFVNVLIELELERVLVQYVDQPDVVKIVHLRQARDTLRVSRSAVQPAARMAEHSAGARHLVQQALGSRHRYMGQPCKGWFARTLRVPRLVGGPMLARMQRAFC</sequence>
<name>I0Z4W6_COCSC</name>
<feature type="compositionally biased region" description="Polar residues" evidence="2">
    <location>
        <begin position="556"/>
        <end position="586"/>
    </location>
</feature>
<gene>
    <name evidence="3" type="ORF">COCSUDRAFT_60700</name>
</gene>
<feature type="coiled-coil region" evidence="1">
    <location>
        <begin position="1"/>
        <end position="65"/>
    </location>
</feature>
<evidence type="ECO:0000256" key="1">
    <source>
        <dbReference type="SAM" id="Coils"/>
    </source>
</evidence>
<dbReference type="OrthoDB" id="2387658at2759"/>
<evidence type="ECO:0000256" key="2">
    <source>
        <dbReference type="SAM" id="MobiDB-lite"/>
    </source>
</evidence>
<organism evidence="3 4">
    <name type="scientific">Coccomyxa subellipsoidea (strain C-169)</name>
    <name type="common">Green microalga</name>
    <dbReference type="NCBI Taxonomy" id="574566"/>
    <lineage>
        <taxon>Eukaryota</taxon>
        <taxon>Viridiplantae</taxon>
        <taxon>Chlorophyta</taxon>
        <taxon>core chlorophytes</taxon>
        <taxon>Trebouxiophyceae</taxon>
        <taxon>Trebouxiophyceae incertae sedis</taxon>
        <taxon>Coccomyxaceae</taxon>
        <taxon>Coccomyxa</taxon>
        <taxon>Coccomyxa subellipsoidea</taxon>
    </lineage>
</organism>
<feature type="region of interest" description="Disordered" evidence="2">
    <location>
        <begin position="547"/>
        <end position="590"/>
    </location>
</feature>
<evidence type="ECO:0000313" key="3">
    <source>
        <dbReference type="EMBL" id="EIE25685.1"/>
    </source>
</evidence>
<reference evidence="3 4" key="1">
    <citation type="journal article" date="2012" name="Genome Biol.">
        <title>The genome of the polar eukaryotic microalga coccomyxa subellipsoidea reveals traits of cold adaptation.</title>
        <authorList>
            <person name="Blanc G."/>
            <person name="Agarkova I."/>
            <person name="Grimwood J."/>
            <person name="Kuo A."/>
            <person name="Brueggeman A."/>
            <person name="Dunigan D."/>
            <person name="Gurnon J."/>
            <person name="Ladunga I."/>
            <person name="Lindquist E."/>
            <person name="Lucas S."/>
            <person name="Pangilinan J."/>
            <person name="Proschold T."/>
            <person name="Salamov A."/>
            <person name="Schmutz J."/>
            <person name="Weeks D."/>
            <person name="Yamada T."/>
            <person name="Claverie J.M."/>
            <person name="Grigoriev I."/>
            <person name="Van Etten J."/>
            <person name="Lomsadze A."/>
            <person name="Borodovsky M."/>
        </authorList>
    </citation>
    <scope>NUCLEOTIDE SEQUENCE [LARGE SCALE GENOMIC DNA]</scope>
    <source>
        <strain evidence="3 4">C-169</strain>
    </source>
</reference>
<dbReference type="EMBL" id="AGSI01000003">
    <property type="protein sequence ID" value="EIE25685.1"/>
    <property type="molecule type" value="Genomic_DNA"/>
</dbReference>
<dbReference type="AlphaFoldDB" id="I0Z4W6"/>
<dbReference type="GeneID" id="17043689"/>
<proteinExistence type="predicted"/>
<dbReference type="KEGG" id="csl:COCSUDRAFT_60700"/>
<comment type="caution">
    <text evidence="3">The sequence shown here is derived from an EMBL/GenBank/DDBJ whole genome shotgun (WGS) entry which is preliminary data.</text>
</comment>
<keyword evidence="4" id="KW-1185">Reference proteome</keyword>
<dbReference type="Proteomes" id="UP000007264">
    <property type="component" value="Unassembled WGS sequence"/>
</dbReference>